<dbReference type="Proteomes" id="UP000335636">
    <property type="component" value="Unassembled WGS sequence"/>
</dbReference>
<keyword evidence="9" id="KW-0807">Transducer</keyword>
<evidence type="ECO:0000256" key="5">
    <source>
        <dbReference type="ARBA" id="ARBA00022989"/>
    </source>
</evidence>
<keyword evidence="3 10" id="KW-0812">Transmembrane</keyword>
<evidence type="ECO:0000256" key="7">
    <source>
        <dbReference type="ARBA" id="ARBA00023136"/>
    </source>
</evidence>
<feature type="transmembrane region" description="Helical" evidence="10">
    <location>
        <begin position="176"/>
        <end position="197"/>
    </location>
</feature>
<dbReference type="SUPFAM" id="SSF81321">
    <property type="entry name" value="Family A G protein-coupled receptor-like"/>
    <property type="match status" value="2"/>
</dbReference>
<evidence type="ECO:0000256" key="1">
    <source>
        <dbReference type="ARBA" id="ARBA00004651"/>
    </source>
</evidence>
<dbReference type="FunFam" id="1.20.1070.10:FF:000003">
    <property type="entry name" value="Olfactory receptor"/>
    <property type="match status" value="1"/>
</dbReference>
<evidence type="ECO:0000313" key="12">
    <source>
        <dbReference type="EMBL" id="VTJ87977.1"/>
    </source>
</evidence>
<keyword evidence="4" id="KW-0552">Olfaction</keyword>
<evidence type="ECO:0000256" key="8">
    <source>
        <dbReference type="ARBA" id="ARBA00023170"/>
    </source>
</evidence>
<organism evidence="12 13">
    <name type="scientific">Marmota monax</name>
    <name type="common">Woodchuck</name>
    <dbReference type="NCBI Taxonomy" id="9995"/>
    <lineage>
        <taxon>Eukaryota</taxon>
        <taxon>Metazoa</taxon>
        <taxon>Chordata</taxon>
        <taxon>Craniata</taxon>
        <taxon>Vertebrata</taxon>
        <taxon>Euteleostomi</taxon>
        <taxon>Mammalia</taxon>
        <taxon>Eutheria</taxon>
        <taxon>Euarchontoglires</taxon>
        <taxon>Glires</taxon>
        <taxon>Rodentia</taxon>
        <taxon>Sciuromorpha</taxon>
        <taxon>Sciuridae</taxon>
        <taxon>Xerinae</taxon>
        <taxon>Marmotini</taxon>
        <taxon>Marmota</taxon>
    </lineage>
</organism>
<dbReference type="PROSITE" id="PS50262">
    <property type="entry name" value="G_PROTEIN_RECEP_F1_2"/>
    <property type="match status" value="2"/>
</dbReference>
<keyword evidence="13" id="KW-1185">Reference proteome</keyword>
<dbReference type="PRINTS" id="PR00237">
    <property type="entry name" value="GPCRRHODOPSN"/>
</dbReference>
<feature type="transmembrane region" description="Helical" evidence="10">
    <location>
        <begin position="247"/>
        <end position="269"/>
    </location>
</feature>
<dbReference type="GO" id="GO:0004930">
    <property type="term" value="F:G protein-coupled receptor activity"/>
    <property type="evidence" value="ECO:0007669"/>
    <property type="project" value="UniProtKB-KW"/>
</dbReference>
<dbReference type="PANTHER" id="PTHR48018">
    <property type="entry name" value="OLFACTORY RECEPTOR"/>
    <property type="match status" value="1"/>
</dbReference>
<evidence type="ECO:0000256" key="10">
    <source>
        <dbReference type="SAM" id="Phobius"/>
    </source>
</evidence>
<dbReference type="AlphaFoldDB" id="A0A5E4D1G9"/>
<feature type="domain" description="G-protein coupled receptors family 1 profile" evidence="11">
    <location>
        <begin position="1"/>
        <end position="33"/>
    </location>
</feature>
<evidence type="ECO:0000256" key="2">
    <source>
        <dbReference type="ARBA" id="ARBA00022606"/>
    </source>
</evidence>
<evidence type="ECO:0000256" key="6">
    <source>
        <dbReference type="ARBA" id="ARBA00023040"/>
    </source>
</evidence>
<accession>A0A5E4D1G9</accession>
<feature type="transmembrane region" description="Helical" evidence="10">
    <location>
        <begin position="289"/>
        <end position="308"/>
    </location>
</feature>
<feature type="transmembrane region" description="Helical" evidence="10">
    <location>
        <begin position="111"/>
        <end position="130"/>
    </location>
</feature>
<keyword evidence="7 10" id="KW-0472">Membrane</keyword>
<dbReference type="GO" id="GO:0005886">
    <property type="term" value="C:plasma membrane"/>
    <property type="evidence" value="ECO:0007669"/>
    <property type="project" value="UniProtKB-SubCell"/>
</dbReference>
<feature type="transmembrane region" description="Helical" evidence="10">
    <location>
        <begin position="392"/>
        <end position="411"/>
    </location>
</feature>
<reference evidence="12" key="1">
    <citation type="submission" date="2019-04" db="EMBL/GenBank/DDBJ databases">
        <authorList>
            <person name="Alioto T."/>
            <person name="Alioto T."/>
        </authorList>
    </citation>
    <scope>NUCLEOTIDE SEQUENCE [LARGE SCALE GENOMIC DNA]</scope>
</reference>
<keyword evidence="5 10" id="KW-1133">Transmembrane helix</keyword>
<dbReference type="InterPro" id="IPR017452">
    <property type="entry name" value="GPCR_Rhodpsn_7TM"/>
</dbReference>
<evidence type="ECO:0000256" key="3">
    <source>
        <dbReference type="ARBA" id="ARBA00022692"/>
    </source>
</evidence>
<feature type="transmembrane region" description="Helical" evidence="10">
    <location>
        <begin position="209"/>
        <end position="227"/>
    </location>
</feature>
<comment type="caution">
    <text evidence="12">The sequence shown here is derived from an EMBL/GenBank/DDBJ whole genome shotgun (WGS) entry which is preliminary data.</text>
</comment>
<comment type="subcellular location">
    <subcellularLocation>
        <location evidence="1">Cell membrane</location>
        <topology evidence="1">Multi-pass membrane protein</topology>
    </subcellularLocation>
</comment>
<feature type="transmembrane region" description="Helical" evidence="10">
    <location>
        <begin position="45"/>
        <end position="63"/>
    </location>
</feature>
<dbReference type="InterPro" id="IPR000276">
    <property type="entry name" value="GPCR_Rhodpsn"/>
</dbReference>
<feature type="transmembrane region" description="Helical" evidence="10">
    <location>
        <begin position="418"/>
        <end position="439"/>
    </location>
</feature>
<dbReference type="Gene3D" id="1.20.1070.10">
    <property type="entry name" value="Rhodopsin 7-helix transmembrane proteins"/>
    <property type="match status" value="2"/>
</dbReference>
<dbReference type="Pfam" id="PF13853">
    <property type="entry name" value="7tm_4"/>
    <property type="match status" value="2"/>
</dbReference>
<feature type="domain" description="G-protein coupled receptors family 1 profile" evidence="11">
    <location>
        <begin position="190"/>
        <end position="439"/>
    </location>
</feature>
<keyword evidence="8" id="KW-0675">Receptor</keyword>
<keyword evidence="2" id="KW-0716">Sensory transduction</keyword>
<dbReference type="GO" id="GO:0004984">
    <property type="term" value="F:olfactory receptor activity"/>
    <property type="evidence" value="ECO:0007669"/>
    <property type="project" value="InterPro"/>
</dbReference>
<dbReference type="InterPro" id="IPR000725">
    <property type="entry name" value="Olfact_rcpt"/>
</dbReference>
<evidence type="ECO:0000256" key="4">
    <source>
        <dbReference type="ARBA" id="ARBA00022725"/>
    </source>
</evidence>
<sequence length="462" mass="51387">MAYDRFVAVCNPLLYTVAMSHKLCSLLVAGTYIQMACFVISTVNEVCSLLITLASYVFIIATVSRMPSKGGLRKAFSTCASHLTAISIFHGIILLLYCVPHDKSSWLLVKVDTVLFTVMIPMLNPLLYSLRNKDLLGMNSQISSNRSQMQHEGNQSTVFTFIFLGFSEYPKLQVPLFLIFLTIYTISVLENLGMILIIRINPKLHTPMYFFLSHLSFVDFCYTTTITPKLLDFLVVEDRSMSFKGCITQFFFGCTCVITQTFILAVMAYDRFVAVCNPLLYTVAMSRKLCALLVAGSYIWGGICSSTLTYFLLALSYCGSGIINHFCCEYSAIISASCSDSSLSQLACLVICMFNEICSLLIILTSYVVIVITVIKIPAKGGLRKAFSTCGSHLAAICFCHGVILLLYCVLKSKSSLLLVKFATVFYSMVIPMLNPLIYSLRNKDVKETLSKLMHLKVLSHS</sequence>
<evidence type="ECO:0000313" key="13">
    <source>
        <dbReference type="Proteomes" id="UP000335636"/>
    </source>
</evidence>
<keyword evidence="6" id="KW-0297">G-protein coupled receptor</keyword>
<evidence type="ECO:0000259" key="11">
    <source>
        <dbReference type="PROSITE" id="PS50262"/>
    </source>
</evidence>
<dbReference type="PRINTS" id="PR00245">
    <property type="entry name" value="OLFACTORYR"/>
</dbReference>
<protein>
    <recommendedName>
        <fullName evidence="11">G-protein coupled receptors family 1 profile domain-containing protein</fullName>
    </recommendedName>
</protein>
<name>A0A5E4D1G9_MARMO</name>
<feature type="transmembrane region" description="Helical" evidence="10">
    <location>
        <begin position="75"/>
        <end position="99"/>
    </location>
</feature>
<gene>
    <name evidence="12" type="ORF">MONAX_5E037327</name>
</gene>
<dbReference type="EMBL" id="CABDUW010002776">
    <property type="protein sequence ID" value="VTJ87977.1"/>
    <property type="molecule type" value="Genomic_DNA"/>
</dbReference>
<proteinExistence type="predicted"/>
<evidence type="ECO:0000256" key="9">
    <source>
        <dbReference type="ARBA" id="ARBA00023224"/>
    </source>
</evidence>
<feature type="transmembrane region" description="Helical" evidence="10">
    <location>
        <begin position="346"/>
        <end position="372"/>
    </location>
</feature>